<accession>A0AAD8DY05</accession>
<feature type="region of interest" description="Disordered" evidence="2">
    <location>
        <begin position="129"/>
        <end position="150"/>
    </location>
</feature>
<feature type="coiled-coil region" evidence="1">
    <location>
        <begin position="168"/>
        <end position="195"/>
    </location>
</feature>
<proteinExistence type="predicted"/>
<evidence type="ECO:0000256" key="2">
    <source>
        <dbReference type="SAM" id="MobiDB-lite"/>
    </source>
</evidence>
<protein>
    <submittedName>
        <fullName evidence="3">Uncharacterized protein</fullName>
    </submittedName>
</protein>
<keyword evidence="4" id="KW-1185">Reference proteome</keyword>
<sequence>MSVWRSVEEVMRDLSVAQGFVVPAPLKTFTGDGPPPYEVEEDSIEQSFYTSEGGGSGHFPAPNYKLIQNMLNMVHKDDQDESGAHSNDVDPAGNHTEEKAKAADLSARRPMSPSDMGIFILNGAEQAYNPRNGSVSSPPSSDKSKQYKPSANASAYYSKYLEKSNLREHLEEDLWTKLEREMKELEEKKKRKAELKTPKELGNVSTGDASDLFAVFELSLPEHRHVLPGDCVVCVVAAKHGFYF</sequence>
<dbReference type="Proteomes" id="UP001231518">
    <property type="component" value="Chromosome 9"/>
</dbReference>
<reference evidence="3" key="1">
    <citation type="submission" date="2023-03" db="EMBL/GenBank/DDBJ databases">
        <title>Chromosome-level genomes of two armyworms, Mythimna separata and Mythimna loreyi, provide insights into the biosynthesis and reception of sex pheromones.</title>
        <authorList>
            <person name="Zhao H."/>
        </authorList>
    </citation>
    <scope>NUCLEOTIDE SEQUENCE</scope>
    <source>
        <strain evidence="3">BeijingLab</strain>
        <tissue evidence="3">Pupa</tissue>
    </source>
</reference>
<evidence type="ECO:0000256" key="1">
    <source>
        <dbReference type="SAM" id="Coils"/>
    </source>
</evidence>
<dbReference type="AlphaFoldDB" id="A0AAD8DY05"/>
<gene>
    <name evidence="3" type="ORF">PYW07_016867</name>
</gene>
<evidence type="ECO:0000313" key="3">
    <source>
        <dbReference type="EMBL" id="KAJ8729829.1"/>
    </source>
</evidence>
<organism evidence="3 4">
    <name type="scientific">Mythimna separata</name>
    <name type="common">Oriental armyworm</name>
    <name type="synonym">Pseudaletia separata</name>
    <dbReference type="NCBI Taxonomy" id="271217"/>
    <lineage>
        <taxon>Eukaryota</taxon>
        <taxon>Metazoa</taxon>
        <taxon>Ecdysozoa</taxon>
        <taxon>Arthropoda</taxon>
        <taxon>Hexapoda</taxon>
        <taxon>Insecta</taxon>
        <taxon>Pterygota</taxon>
        <taxon>Neoptera</taxon>
        <taxon>Endopterygota</taxon>
        <taxon>Lepidoptera</taxon>
        <taxon>Glossata</taxon>
        <taxon>Ditrysia</taxon>
        <taxon>Noctuoidea</taxon>
        <taxon>Noctuidae</taxon>
        <taxon>Noctuinae</taxon>
        <taxon>Hadenini</taxon>
        <taxon>Mythimna</taxon>
    </lineage>
</organism>
<feature type="region of interest" description="Disordered" evidence="2">
    <location>
        <begin position="78"/>
        <end position="116"/>
    </location>
</feature>
<dbReference type="EMBL" id="JARGEI010000006">
    <property type="protein sequence ID" value="KAJ8729829.1"/>
    <property type="molecule type" value="Genomic_DNA"/>
</dbReference>
<evidence type="ECO:0000313" key="4">
    <source>
        <dbReference type="Proteomes" id="UP001231518"/>
    </source>
</evidence>
<keyword evidence="1" id="KW-0175">Coiled coil</keyword>
<comment type="caution">
    <text evidence="3">The sequence shown here is derived from an EMBL/GenBank/DDBJ whole genome shotgun (WGS) entry which is preliminary data.</text>
</comment>
<name>A0AAD8DY05_MYTSE</name>